<dbReference type="GO" id="GO:0046452">
    <property type="term" value="P:dihydrofolate metabolic process"/>
    <property type="evidence" value="ECO:0007669"/>
    <property type="project" value="TreeGrafter"/>
</dbReference>
<evidence type="ECO:0000256" key="7">
    <source>
        <dbReference type="ARBA" id="ARBA00025067"/>
    </source>
</evidence>
<keyword evidence="11" id="KW-1185">Reference proteome</keyword>
<evidence type="ECO:0000256" key="8">
    <source>
        <dbReference type="PIRNR" id="PIRNR000194"/>
    </source>
</evidence>
<dbReference type="InterPro" id="IPR024072">
    <property type="entry name" value="DHFR-like_dom_sf"/>
</dbReference>
<dbReference type="Proteomes" id="UP000214973">
    <property type="component" value="Chromosome 1"/>
</dbReference>
<keyword evidence="5 8" id="KW-0521">NADP</keyword>
<dbReference type="GO" id="GO:0005829">
    <property type="term" value="C:cytosol"/>
    <property type="evidence" value="ECO:0007669"/>
    <property type="project" value="TreeGrafter"/>
</dbReference>
<comment type="function">
    <text evidence="7 8">Key enzyme in folate metabolism. Catalyzes an essential reaction for de novo glycine and purine synthesis, and for DNA precursor synthesis.</text>
</comment>
<evidence type="ECO:0000313" key="10">
    <source>
        <dbReference type="EMBL" id="SNV71830.1"/>
    </source>
</evidence>
<comment type="pathway">
    <text evidence="1 8">Cofactor biosynthesis; tetrahydrofolate biosynthesis; 5,6,7,8-tetrahydrofolate from 7,8-dihydrofolate: step 1/1.</text>
</comment>
<dbReference type="InterPro" id="IPR001796">
    <property type="entry name" value="DHFR_dom"/>
</dbReference>
<proteinExistence type="inferred from homology"/>
<dbReference type="CDD" id="cd00209">
    <property type="entry name" value="DHFR"/>
    <property type="match status" value="1"/>
</dbReference>
<dbReference type="PANTHER" id="PTHR48069:SF3">
    <property type="entry name" value="DIHYDROFOLATE REDUCTASE"/>
    <property type="match status" value="1"/>
</dbReference>
<feature type="domain" description="DHFR" evidence="9">
    <location>
        <begin position="1"/>
        <end position="160"/>
    </location>
</feature>
<dbReference type="GO" id="GO:0004146">
    <property type="term" value="F:dihydrofolate reductase activity"/>
    <property type="evidence" value="ECO:0007669"/>
    <property type="project" value="UniProtKB-EC"/>
</dbReference>
<dbReference type="UniPathway" id="UPA00077">
    <property type="reaction ID" value="UER00158"/>
</dbReference>
<organism evidence="10 11">
    <name type="scientific">Veillonella rodentium</name>
    <dbReference type="NCBI Taxonomy" id="248315"/>
    <lineage>
        <taxon>Bacteria</taxon>
        <taxon>Bacillati</taxon>
        <taxon>Bacillota</taxon>
        <taxon>Negativicutes</taxon>
        <taxon>Veillonellales</taxon>
        <taxon>Veillonellaceae</taxon>
        <taxon>Veillonella</taxon>
    </lineage>
</organism>
<comment type="similarity">
    <text evidence="2 8">Belongs to the dihydrofolate reductase family.</text>
</comment>
<evidence type="ECO:0000256" key="4">
    <source>
        <dbReference type="ARBA" id="ARBA00022563"/>
    </source>
</evidence>
<dbReference type="SUPFAM" id="SSF53597">
    <property type="entry name" value="Dihydrofolate reductase-like"/>
    <property type="match status" value="1"/>
</dbReference>
<sequence length="164" mass="18855">MLALIVAVARNRVIGKDNSLIWHLPNDLKFFKGKTTGHVIIMGRKTFESLPFLLPNREHWVITRDKGFDAPEGVRIFHSVEVVVEESKTLEAAYIIGGAQVYEAFLPYVDIMYITEVDHDFDGDAFFPEFSKDDFLVESVTDGIVDEKNQYPHRFVTYRRKASK</sequence>
<evidence type="ECO:0000259" key="9">
    <source>
        <dbReference type="PROSITE" id="PS51330"/>
    </source>
</evidence>
<accession>A0A239ZLY5</accession>
<dbReference type="GO" id="GO:0046655">
    <property type="term" value="P:folic acid metabolic process"/>
    <property type="evidence" value="ECO:0007669"/>
    <property type="project" value="TreeGrafter"/>
</dbReference>
<dbReference type="KEGG" id="vrm:44547418_01476"/>
<dbReference type="Pfam" id="PF00186">
    <property type="entry name" value="DHFR_1"/>
    <property type="match status" value="1"/>
</dbReference>
<name>A0A239ZLY5_9FIRM</name>
<dbReference type="EC" id="1.5.1.3" evidence="3 8"/>
<protein>
    <recommendedName>
        <fullName evidence="3 8">Dihydrofolate reductase</fullName>
        <ecNumber evidence="3 8">1.5.1.3</ecNumber>
    </recommendedName>
</protein>
<evidence type="ECO:0000256" key="1">
    <source>
        <dbReference type="ARBA" id="ARBA00004903"/>
    </source>
</evidence>
<gene>
    <name evidence="10" type="primary">dfrA</name>
    <name evidence="10" type="ORF">SAMEA44547418_01476</name>
</gene>
<keyword evidence="4 8" id="KW-0554">One-carbon metabolism</keyword>
<dbReference type="FunFam" id="3.40.430.10:FF:000001">
    <property type="entry name" value="Dihydrofolate reductase"/>
    <property type="match status" value="1"/>
</dbReference>
<evidence type="ECO:0000256" key="2">
    <source>
        <dbReference type="ARBA" id="ARBA00009539"/>
    </source>
</evidence>
<reference evidence="10 11" key="1">
    <citation type="submission" date="2017-06" db="EMBL/GenBank/DDBJ databases">
        <authorList>
            <consortium name="Pathogen Informatics"/>
        </authorList>
    </citation>
    <scope>NUCLEOTIDE SEQUENCE [LARGE SCALE GENOMIC DNA]</scope>
    <source>
        <strain evidence="10 11">NCTC12018</strain>
    </source>
</reference>
<dbReference type="GO" id="GO:0046654">
    <property type="term" value="P:tetrahydrofolate biosynthetic process"/>
    <property type="evidence" value="ECO:0007669"/>
    <property type="project" value="UniProtKB-UniPathway"/>
</dbReference>
<dbReference type="AlphaFoldDB" id="A0A239ZLY5"/>
<evidence type="ECO:0000256" key="3">
    <source>
        <dbReference type="ARBA" id="ARBA00012856"/>
    </source>
</evidence>
<dbReference type="InterPro" id="IPR012259">
    <property type="entry name" value="DHFR"/>
</dbReference>
<dbReference type="RefSeq" id="WP_095066351.1">
    <property type="nucleotide sequence ID" value="NZ_LT906470.1"/>
</dbReference>
<dbReference type="GO" id="GO:0006730">
    <property type="term" value="P:one-carbon metabolic process"/>
    <property type="evidence" value="ECO:0007669"/>
    <property type="project" value="UniProtKB-KW"/>
</dbReference>
<dbReference type="GO" id="GO:0070401">
    <property type="term" value="F:NADP+ binding"/>
    <property type="evidence" value="ECO:0007669"/>
    <property type="project" value="UniProtKB-ARBA"/>
</dbReference>
<dbReference type="EMBL" id="LT906470">
    <property type="protein sequence ID" value="SNV71830.1"/>
    <property type="molecule type" value="Genomic_DNA"/>
</dbReference>
<keyword evidence="6 8" id="KW-0560">Oxidoreductase</keyword>
<dbReference type="PIRSF" id="PIRSF000194">
    <property type="entry name" value="DHFR"/>
    <property type="match status" value="1"/>
</dbReference>
<evidence type="ECO:0000313" key="11">
    <source>
        <dbReference type="Proteomes" id="UP000214973"/>
    </source>
</evidence>
<dbReference type="PANTHER" id="PTHR48069">
    <property type="entry name" value="DIHYDROFOLATE REDUCTASE"/>
    <property type="match status" value="1"/>
</dbReference>
<dbReference type="PROSITE" id="PS51330">
    <property type="entry name" value="DHFR_2"/>
    <property type="match status" value="1"/>
</dbReference>
<evidence type="ECO:0000256" key="5">
    <source>
        <dbReference type="ARBA" id="ARBA00022857"/>
    </source>
</evidence>
<evidence type="ECO:0000256" key="6">
    <source>
        <dbReference type="ARBA" id="ARBA00023002"/>
    </source>
</evidence>
<comment type="catalytic activity">
    <reaction evidence="8">
        <text>(6S)-5,6,7,8-tetrahydrofolate + NADP(+) = 7,8-dihydrofolate + NADPH + H(+)</text>
        <dbReference type="Rhea" id="RHEA:15009"/>
        <dbReference type="ChEBI" id="CHEBI:15378"/>
        <dbReference type="ChEBI" id="CHEBI:57451"/>
        <dbReference type="ChEBI" id="CHEBI:57453"/>
        <dbReference type="ChEBI" id="CHEBI:57783"/>
        <dbReference type="ChEBI" id="CHEBI:58349"/>
        <dbReference type="EC" id="1.5.1.3"/>
    </reaction>
</comment>
<dbReference type="PRINTS" id="PR00070">
    <property type="entry name" value="DHFR"/>
</dbReference>
<dbReference type="Gene3D" id="3.40.430.10">
    <property type="entry name" value="Dihydrofolate Reductase, subunit A"/>
    <property type="match status" value="1"/>
</dbReference>